<feature type="compositionally biased region" description="Low complexity" evidence="5">
    <location>
        <begin position="35"/>
        <end position="49"/>
    </location>
</feature>
<evidence type="ECO:0000256" key="3">
    <source>
        <dbReference type="ARBA" id="ARBA00022833"/>
    </source>
</evidence>
<keyword evidence="2 4" id="KW-0863">Zinc-finger</keyword>
<dbReference type="InterPro" id="IPR052839">
    <property type="entry name" value="Mito_gene_expr_regulator"/>
</dbReference>
<feature type="region of interest" description="Disordered" evidence="5">
    <location>
        <begin position="1"/>
        <end position="63"/>
    </location>
</feature>
<evidence type="ECO:0000259" key="6">
    <source>
        <dbReference type="PROSITE" id="PS50865"/>
    </source>
</evidence>
<dbReference type="PANTHER" id="PTHR46920:SF1">
    <property type="entry name" value="PROTEIN MSS51 HOMOLOG, MITOCHONDRIAL-RELATED"/>
    <property type="match status" value="1"/>
</dbReference>
<dbReference type="AlphaFoldDB" id="H0YZR8"/>
<feature type="domain" description="MYND-type" evidence="6">
    <location>
        <begin position="131"/>
        <end position="175"/>
    </location>
</feature>
<dbReference type="GeneTree" id="ENSGT00940000153820"/>
<accession>H0YZR8</accession>
<evidence type="ECO:0000256" key="5">
    <source>
        <dbReference type="SAM" id="MobiDB-lite"/>
    </source>
</evidence>
<dbReference type="Proteomes" id="UP000007754">
    <property type="component" value="Chromosome 14"/>
</dbReference>
<evidence type="ECO:0000256" key="2">
    <source>
        <dbReference type="ARBA" id="ARBA00022771"/>
    </source>
</evidence>
<feature type="compositionally biased region" description="Basic residues" evidence="5">
    <location>
        <begin position="1"/>
        <end position="16"/>
    </location>
</feature>
<dbReference type="OMA" id="DWSKHKK"/>
<dbReference type="Pfam" id="PF20179">
    <property type="entry name" value="MSS51_C"/>
    <property type="match status" value="1"/>
</dbReference>
<evidence type="ECO:0000313" key="7">
    <source>
        <dbReference type="Ensembl" id="ENSTGUP00000003802.2"/>
    </source>
</evidence>
<evidence type="ECO:0000256" key="1">
    <source>
        <dbReference type="ARBA" id="ARBA00022723"/>
    </source>
</evidence>
<dbReference type="SUPFAM" id="SSF144232">
    <property type="entry name" value="HIT/MYND zinc finger-like"/>
    <property type="match status" value="1"/>
</dbReference>
<protein>
    <submittedName>
        <fullName evidence="7">MSS51 mitochondrial translational activator</fullName>
    </submittedName>
</protein>
<keyword evidence="3" id="KW-0862">Zinc</keyword>
<reference evidence="7" key="3">
    <citation type="submission" date="2025-09" db="UniProtKB">
        <authorList>
            <consortium name="Ensembl"/>
        </authorList>
    </citation>
    <scope>IDENTIFICATION</scope>
</reference>
<proteinExistence type="predicted"/>
<dbReference type="Pfam" id="PF01753">
    <property type="entry name" value="zf-MYND"/>
    <property type="match status" value="1"/>
</dbReference>
<dbReference type="InParanoid" id="H0YZR8"/>
<evidence type="ECO:0000256" key="4">
    <source>
        <dbReference type="PROSITE-ProRule" id="PRU00134"/>
    </source>
</evidence>
<dbReference type="Gene3D" id="6.10.140.2220">
    <property type="match status" value="1"/>
</dbReference>
<reference evidence="7 8" key="1">
    <citation type="journal article" date="2010" name="Nature">
        <title>The genome of a songbird.</title>
        <authorList>
            <person name="Warren W.C."/>
            <person name="Clayton D.F."/>
            <person name="Ellegren H."/>
            <person name="Arnold A.P."/>
            <person name="Hillier L.W."/>
            <person name="Kunstner A."/>
            <person name="Searle S."/>
            <person name="White S."/>
            <person name="Vilella A.J."/>
            <person name="Fairley S."/>
            <person name="Heger A."/>
            <person name="Kong L."/>
            <person name="Ponting C.P."/>
            <person name="Jarvis E.D."/>
            <person name="Mello C.V."/>
            <person name="Minx P."/>
            <person name="Lovell P."/>
            <person name="Velho T.A."/>
            <person name="Ferris M."/>
            <person name="Balakrishnan C.N."/>
            <person name="Sinha S."/>
            <person name="Blatti C."/>
            <person name="London S.E."/>
            <person name="Li Y."/>
            <person name="Lin Y.C."/>
            <person name="George J."/>
            <person name="Sweedler J."/>
            <person name="Southey B."/>
            <person name="Gunaratne P."/>
            <person name="Watson M."/>
            <person name="Nam K."/>
            <person name="Backstrom N."/>
            <person name="Smeds L."/>
            <person name="Nabholz B."/>
            <person name="Itoh Y."/>
            <person name="Whitney O."/>
            <person name="Pfenning A.R."/>
            <person name="Howard J."/>
            <person name="Volker M."/>
            <person name="Skinner B.M."/>
            <person name="Griffin D.K."/>
            <person name="Ye L."/>
            <person name="McLaren W.M."/>
            <person name="Flicek P."/>
            <person name="Quesada V."/>
            <person name="Velasco G."/>
            <person name="Lopez-Otin C."/>
            <person name="Puente X.S."/>
            <person name="Olender T."/>
            <person name="Lancet D."/>
            <person name="Smit A.F."/>
            <person name="Hubley R."/>
            <person name="Konkel M.K."/>
            <person name="Walker J.A."/>
            <person name="Batzer M.A."/>
            <person name="Gu W."/>
            <person name="Pollock D.D."/>
            <person name="Chen L."/>
            <person name="Cheng Z."/>
            <person name="Eichler E.E."/>
            <person name="Stapley J."/>
            <person name="Slate J."/>
            <person name="Ekblom R."/>
            <person name="Birkhead T."/>
            <person name="Burke T."/>
            <person name="Burt D."/>
            <person name="Scharff C."/>
            <person name="Adam I."/>
            <person name="Richard H."/>
            <person name="Sultan M."/>
            <person name="Soldatov A."/>
            <person name="Lehrach H."/>
            <person name="Edwards S.V."/>
            <person name="Yang S.P."/>
            <person name="Li X."/>
            <person name="Graves T."/>
            <person name="Fulton L."/>
            <person name="Nelson J."/>
            <person name="Chinwalla A."/>
            <person name="Hou S."/>
            <person name="Mardis E.R."/>
            <person name="Wilson R.K."/>
        </authorList>
    </citation>
    <scope>NUCLEOTIDE SEQUENCE [LARGE SCALE GENOMIC DNA]</scope>
</reference>
<dbReference type="PROSITE" id="PS50865">
    <property type="entry name" value="ZF_MYND_2"/>
    <property type="match status" value="1"/>
</dbReference>
<dbReference type="STRING" id="59729.ENSTGUP00000003802"/>
<keyword evidence="1" id="KW-0479">Metal-binding</keyword>
<name>H0YZR8_TAEGU</name>
<dbReference type="GO" id="GO:0008270">
    <property type="term" value="F:zinc ion binding"/>
    <property type="evidence" value="ECO:0007669"/>
    <property type="project" value="UniProtKB-KW"/>
</dbReference>
<organism evidence="7 8">
    <name type="scientific">Taeniopygia guttata</name>
    <name type="common">Zebra finch</name>
    <name type="synonym">Poephila guttata</name>
    <dbReference type="NCBI Taxonomy" id="59729"/>
    <lineage>
        <taxon>Eukaryota</taxon>
        <taxon>Metazoa</taxon>
        <taxon>Chordata</taxon>
        <taxon>Craniata</taxon>
        <taxon>Vertebrata</taxon>
        <taxon>Euteleostomi</taxon>
        <taxon>Archelosauria</taxon>
        <taxon>Archosauria</taxon>
        <taxon>Dinosauria</taxon>
        <taxon>Saurischia</taxon>
        <taxon>Theropoda</taxon>
        <taxon>Coelurosauria</taxon>
        <taxon>Aves</taxon>
        <taxon>Neognathae</taxon>
        <taxon>Neoaves</taxon>
        <taxon>Telluraves</taxon>
        <taxon>Australaves</taxon>
        <taxon>Passeriformes</taxon>
        <taxon>Passeroidea</taxon>
        <taxon>Estrildidae</taxon>
        <taxon>Estrildinae</taxon>
        <taxon>Taeniopygia</taxon>
    </lineage>
</organism>
<keyword evidence="8" id="KW-1185">Reference proteome</keyword>
<dbReference type="PROSITE" id="PS01360">
    <property type="entry name" value="ZF_MYND_1"/>
    <property type="match status" value="1"/>
</dbReference>
<dbReference type="InterPro" id="IPR002893">
    <property type="entry name" value="Znf_MYND"/>
</dbReference>
<feature type="region of interest" description="Disordered" evidence="5">
    <location>
        <begin position="532"/>
        <end position="558"/>
    </location>
</feature>
<gene>
    <name evidence="7" type="primary">MSS51</name>
</gene>
<dbReference type="PANTHER" id="PTHR46920">
    <property type="match status" value="1"/>
</dbReference>
<reference evidence="7" key="2">
    <citation type="submission" date="2025-08" db="UniProtKB">
        <authorList>
            <consortium name="Ensembl"/>
        </authorList>
    </citation>
    <scope>IDENTIFICATION</scope>
</reference>
<sequence length="558" mass="61172">MAGGRRRAGGGRRGGARQHPGTPAPASPRPPAPPSAAATTAQPHAAAAPKTGRSKKAPVESAVRAPDVDSLGFQAMDRNVPGLSHVILQKLNMKSYEDYKSAMDGRKRGSDFGIRTYFDMFQKMEDTFKFCVECKKLPNALPDPKSLRRCKRCQNVYYCGVACQRANWPLHKKFCKKLKLVALDRLVEWLVFTGEGCVPLDLPDPIPGCTGPVVGCSVLSPAPLPQHGWDRQPGLWHHHCTLQPPPDAPGDIPFPTDTWTKPARDVKGWEDWFSMQEQLEEKLGAIVAGRYMTLLWANAGKPRPEDAELRESIRRLVTDFHSRPLTIGLALRLFGIDPLTRPLTVHVVGASHVETLNTRLTDYDELTRMFPGHQGVEMVMVGVDVVDGPIMRPPLTTLAPRGKVYLSSYKGLYHDFWESQVETKLAAPPDLVVGFHPGFHACPDLLAGWLPTLLLLRDYRLPVLFTVYSEQELKASLQILVELETHIVGYASNPFASLRPEQVYSSPNKPPVYCSSHYIALLGAEAVPGAEELEDDDGWQGGEPSAAAVAGGTAPGLG</sequence>
<feature type="compositionally biased region" description="Pro residues" evidence="5">
    <location>
        <begin position="22"/>
        <end position="34"/>
    </location>
</feature>
<evidence type="ECO:0000313" key="8">
    <source>
        <dbReference type="Proteomes" id="UP000007754"/>
    </source>
</evidence>
<dbReference type="Ensembl" id="ENSTGUT00000003844.2">
    <property type="protein sequence ID" value="ENSTGUP00000003802.2"/>
    <property type="gene ID" value="ENSTGUG00000003699.2"/>
</dbReference>
<dbReference type="InterPro" id="IPR046824">
    <property type="entry name" value="Mss51-like_C"/>
</dbReference>